<proteinExistence type="predicted"/>
<dbReference type="Proteomes" id="UP000729402">
    <property type="component" value="Unassembled WGS sequence"/>
</dbReference>
<evidence type="ECO:0000313" key="2">
    <source>
        <dbReference type="Proteomes" id="UP000729402"/>
    </source>
</evidence>
<name>A0A8J5SJI5_ZIZPA</name>
<comment type="caution">
    <text evidence="1">The sequence shown here is derived from an EMBL/GenBank/DDBJ whole genome shotgun (WGS) entry which is preliminary data.</text>
</comment>
<dbReference type="AlphaFoldDB" id="A0A8J5SJI5"/>
<reference evidence="1" key="1">
    <citation type="journal article" date="2021" name="bioRxiv">
        <title>Whole Genome Assembly and Annotation of Northern Wild Rice, Zizania palustris L., Supports a Whole Genome Duplication in the Zizania Genus.</title>
        <authorList>
            <person name="Haas M."/>
            <person name="Kono T."/>
            <person name="Macchietto M."/>
            <person name="Millas R."/>
            <person name="McGilp L."/>
            <person name="Shao M."/>
            <person name="Duquette J."/>
            <person name="Hirsch C.N."/>
            <person name="Kimball J."/>
        </authorList>
    </citation>
    <scope>NUCLEOTIDE SEQUENCE</scope>
    <source>
        <tissue evidence="1">Fresh leaf tissue</tissue>
    </source>
</reference>
<protein>
    <submittedName>
        <fullName evidence="1">Uncharacterized protein</fullName>
    </submittedName>
</protein>
<evidence type="ECO:0000313" key="1">
    <source>
        <dbReference type="EMBL" id="KAG8061450.1"/>
    </source>
</evidence>
<reference evidence="1" key="2">
    <citation type="submission" date="2021-02" db="EMBL/GenBank/DDBJ databases">
        <authorList>
            <person name="Kimball J.A."/>
            <person name="Haas M.W."/>
            <person name="Macchietto M."/>
            <person name="Kono T."/>
            <person name="Duquette J."/>
            <person name="Shao M."/>
        </authorList>
    </citation>
    <scope>NUCLEOTIDE SEQUENCE</scope>
    <source>
        <tissue evidence="1">Fresh leaf tissue</tissue>
    </source>
</reference>
<sequence>MNLQQLDAVACSRRSSREVCARHSIGASEVSVHHFAAEALSGGVDVAGVTRWALGLRQQHSPSAMVWEPSRPHTQ</sequence>
<organism evidence="1 2">
    <name type="scientific">Zizania palustris</name>
    <name type="common">Northern wild rice</name>
    <dbReference type="NCBI Taxonomy" id="103762"/>
    <lineage>
        <taxon>Eukaryota</taxon>
        <taxon>Viridiplantae</taxon>
        <taxon>Streptophyta</taxon>
        <taxon>Embryophyta</taxon>
        <taxon>Tracheophyta</taxon>
        <taxon>Spermatophyta</taxon>
        <taxon>Magnoliopsida</taxon>
        <taxon>Liliopsida</taxon>
        <taxon>Poales</taxon>
        <taxon>Poaceae</taxon>
        <taxon>BOP clade</taxon>
        <taxon>Oryzoideae</taxon>
        <taxon>Oryzeae</taxon>
        <taxon>Zizaniinae</taxon>
        <taxon>Zizania</taxon>
    </lineage>
</organism>
<accession>A0A8J5SJI5</accession>
<keyword evidence="2" id="KW-1185">Reference proteome</keyword>
<dbReference type="EMBL" id="JAAALK010000286">
    <property type="protein sequence ID" value="KAG8061450.1"/>
    <property type="molecule type" value="Genomic_DNA"/>
</dbReference>
<gene>
    <name evidence="1" type="ORF">GUJ93_ZPchr0003g16837</name>
</gene>